<dbReference type="InterPro" id="IPR025139">
    <property type="entry name" value="DUF4062"/>
</dbReference>
<dbReference type="InterPro" id="IPR038475">
    <property type="entry name" value="RecG_C_sf"/>
</dbReference>
<organism evidence="2 3">
    <name type="scientific">Candidatus Coprenecus stercoravium</name>
    <dbReference type="NCBI Taxonomy" id="2840735"/>
    <lineage>
        <taxon>Bacteria</taxon>
        <taxon>Pseudomonadati</taxon>
        <taxon>Bacteroidota</taxon>
        <taxon>Bacteroidia</taxon>
        <taxon>Bacteroidales</taxon>
        <taxon>Rikenellaceae</taxon>
        <taxon>Rikenellaceae incertae sedis</taxon>
        <taxon>Candidatus Coprenecus</taxon>
    </lineage>
</organism>
<dbReference type="SUPFAM" id="SSF46785">
    <property type="entry name" value="Winged helix' DNA-binding domain"/>
    <property type="match status" value="1"/>
</dbReference>
<evidence type="ECO:0000313" key="2">
    <source>
        <dbReference type="EMBL" id="HIZ86393.1"/>
    </source>
</evidence>
<proteinExistence type="predicted"/>
<accession>A0A9D2GS47</accession>
<protein>
    <submittedName>
        <fullName evidence="2">DUF4062 domain-containing protein</fullName>
    </submittedName>
</protein>
<reference evidence="2" key="2">
    <citation type="submission" date="2021-04" db="EMBL/GenBank/DDBJ databases">
        <authorList>
            <person name="Gilroy R."/>
        </authorList>
    </citation>
    <scope>NUCLEOTIDE SEQUENCE</scope>
    <source>
        <strain evidence="2">Gambia16-554</strain>
    </source>
</reference>
<dbReference type="InterPro" id="IPR036390">
    <property type="entry name" value="WH_DNA-bd_sf"/>
</dbReference>
<dbReference type="EMBL" id="DXAW01000133">
    <property type="protein sequence ID" value="HIZ86393.1"/>
    <property type="molecule type" value="Genomic_DNA"/>
</dbReference>
<evidence type="ECO:0000313" key="3">
    <source>
        <dbReference type="Proteomes" id="UP000824115"/>
    </source>
</evidence>
<gene>
    <name evidence="2" type="ORF">IAC04_07875</name>
</gene>
<name>A0A9D2GS47_9BACT</name>
<comment type="caution">
    <text evidence="2">The sequence shown here is derived from an EMBL/GenBank/DDBJ whole genome shotgun (WGS) entry which is preliminary data.</text>
</comment>
<reference evidence="2" key="1">
    <citation type="journal article" date="2021" name="PeerJ">
        <title>Extensive microbial diversity within the chicken gut microbiome revealed by metagenomics and culture.</title>
        <authorList>
            <person name="Gilroy R."/>
            <person name="Ravi A."/>
            <person name="Getino M."/>
            <person name="Pursley I."/>
            <person name="Horton D.L."/>
            <person name="Alikhan N.F."/>
            <person name="Baker D."/>
            <person name="Gharbi K."/>
            <person name="Hall N."/>
            <person name="Watson M."/>
            <person name="Adriaenssens E.M."/>
            <person name="Foster-Nyarko E."/>
            <person name="Jarju S."/>
            <person name="Secka A."/>
            <person name="Antonio M."/>
            <person name="Oren A."/>
            <person name="Chaudhuri R.R."/>
            <person name="La Ragione R."/>
            <person name="Hildebrand F."/>
            <person name="Pallen M.J."/>
        </authorList>
    </citation>
    <scope>NUCLEOTIDE SEQUENCE</scope>
    <source>
        <strain evidence="2">Gambia16-554</strain>
    </source>
</reference>
<dbReference type="InterPro" id="IPR036388">
    <property type="entry name" value="WH-like_DNA-bd_sf"/>
</dbReference>
<dbReference type="PANTHER" id="PTHR30595">
    <property type="entry name" value="GLPR-RELATED TRANSCRIPTIONAL REPRESSOR"/>
    <property type="match status" value="1"/>
</dbReference>
<feature type="domain" description="DUF4062" evidence="1">
    <location>
        <begin position="5"/>
        <end position="91"/>
    </location>
</feature>
<dbReference type="PANTHER" id="PTHR30595:SF6">
    <property type="entry name" value="SCHLAFEN ALBA-2 DOMAIN-CONTAINING PROTEIN"/>
    <property type="match status" value="1"/>
</dbReference>
<dbReference type="Pfam" id="PF13271">
    <property type="entry name" value="DUF4062"/>
    <property type="match status" value="1"/>
</dbReference>
<sequence length="486" mass="55832">MRRIRIFISSVQSEFVEERAMLCYYIRTDALLGKFFEPFIFEEVPANEFPTNHIYLKEVEMCDIYLGLYGNLYGYEDAEGISPTEHEYDLAAKLHKSRLIFIKSIDEDKRHPKETLLIRKVERDIVRKTFVDIDGLRTSVYASLVRYLEEKEYIRWKPFDAACDNGATLDDLDENKMRNFIYMARAKRNFPLPVETSPATLLAHLDLVDENGRVANAALLLFGKKPQKYFITSEVKCAQFYGDVVEKPMPAYQIYRGDVFELVDQATSFVMSRIDNWTGTREKESNAAVPTRPELPIDAVKEAIVNAVCHRDYTSNASVQVMLFRDRLEIWNPGTLPYGLTVQKLHGPHKSLPANPLLADPMYLSGYIEKVGTGTEDIIRKCREYGLRTPEFYQEEDFRVVIWRTIELQGDPKAIQGDPKAIQGDPNKVEALIRLVKVNPSISRAELSKQLGLSERQVRKIIDCLRAEGRLVRRGGTTGEWLIIKN</sequence>
<dbReference type="Gene3D" id="1.10.10.10">
    <property type="entry name" value="Winged helix-like DNA-binding domain superfamily/Winged helix DNA-binding domain"/>
    <property type="match status" value="1"/>
</dbReference>
<evidence type="ECO:0000259" key="1">
    <source>
        <dbReference type="Pfam" id="PF13271"/>
    </source>
</evidence>
<dbReference type="Pfam" id="PF13749">
    <property type="entry name" value="HATPase_c_4"/>
    <property type="match status" value="1"/>
</dbReference>
<dbReference type="AlphaFoldDB" id="A0A9D2GS47"/>
<dbReference type="Gene3D" id="3.30.565.60">
    <property type="match status" value="1"/>
</dbReference>
<dbReference type="Proteomes" id="UP000824115">
    <property type="component" value="Unassembled WGS sequence"/>
</dbReference>